<evidence type="ECO:0000259" key="6">
    <source>
        <dbReference type="Pfam" id="PF12012"/>
    </source>
</evidence>
<protein>
    <submittedName>
        <fullName evidence="7">Zinc finger MYM-type 2-like</fullName>
    </submittedName>
</protein>
<dbReference type="Proteomes" id="UP001152795">
    <property type="component" value="Unassembled WGS sequence"/>
</dbReference>
<gene>
    <name evidence="7" type="ORF">PACLA_8A029461</name>
</gene>
<evidence type="ECO:0000256" key="4">
    <source>
        <dbReference type="ARBA" id="ARBA00023172"/>
    </source>
</evidence>
<evidence type="ECO:0000313" key="8">
    <source>
        <dbReference type="Proteomes" id="UP001152795"/>
    </source>
</evidence>
<name>A0A7D9EG96_PARCT</name>
<feature type="region of interest" description="Disordered" evidence="5">
    <location>
        <begin position="38"/>
        <end position="76"/>
    </location>
</feature>
<evidence type="ECO:0000313" key="7">
    <source>
        <dbReference type="EMBL" id="CAB4009817.1"/>
    </source>
</evidence>
<dbReference type="AlphaFoldDB" id="A0A7D9EG96"/>
<evidence type="ECO:0000256" key="1">
    <source>
        <dbReference type="ARBA" id="ARBA00022499"/>
    </source>
</evidence>
<reference evidence="7" key="1">
    <citation type="submission" date="2020-04" db="EMBL/GenBank/DDBJ databases">
        <authorList>
            <person name="Alioto T."/>
            <person name="Alioto T."/>
            <person name="Gomez Garrido J."/>
        </authorList>
    </citation>
    <scope>NUCLEOTIDE SEQUENCE</scope>
    <source>
        <strain evidence="7">A484AB</strain>
    </source>
</reference>
<dbReference type="GO" id="GO:0015074">
    <property type="term" value="P:DNA integration"/>
    <property type="evidence" value="ECO:0007669"/>
    <property type="project" value="InterPro"/>
</dbReference>
<evidence type="ECO:0000256" key="5">
    <source>
        <dbReference type="SAM" id="MobiDB-lite"/>
    </source>
</evidence>
<keyword evidence="2" id="KW-0597">Phosphoprotein</keyword>
<keyword evidence="4" id="KW-0233">DNA recombination</keyword>
<dbReference type="GO" id="GO:0006310">
    <property type="term" value="P:DNA recombination"/>
    <property type="evidence" value="ECO:0007669"/>
    <property type="project" value="UniProtKB-KW"/>
</dbReference>
<dbReference type="InterPro" id="IPR042838">
    <property type="entry name" value="KIAA1958"/>
</dbReference>
<keyword evidence="8" id="KW-1185">Reference proteome</keyword>
<accession>A0A7D9EG96</accession>
<dbReference type="SUPFAM" id="SSF56349">
    <property type="entry name" value="DNA breaking-rejoining enzymes"/>
    <property type="match status" value="1"/>
</dbReference>
<dbReference type="InterPro" id="IPR011010">
    <property type="entry name" value="DNA_brk_join_enz"/>
</dbReference>
<keyword evidence="1" id="KW-1017">Isopeptide bond</keyword>
<dbReference type="Gene3D" id="1.10.443.10">
    <property type="entry name" value="Intergrase catalytic core"/>
    <property type="match status" value="1"/>
</dbReference>
<dbReference type="InterPro" id="IPR013762">
    <property type="entry name" value="Integrase-like_cat_sf"/>
</dbReference>
<feature type="region of interest" description="Disordered" evidence="5">
    <location>
        <begin position="245"/>
        <end position="268"/>
    </location>
</feature>
<proteinExistence type="predicted"/>
<organism evidence="7 8">
    <name type="scientific">Paramuricea clavata</name>
    <name type="common">Red gorgonian</name>
    <name type="synonym">Violescent sea-whip</name>
    <dbReference type="NCBI Taxonomy" id="317549"/>
    <lineage>
        <taxon>Eukaryota</taxon>
        <taxon>Metazoa</taxon>
        <taxon>Cnidaria</taxon>
        <taxon>Anthozoa</taxon>
        <taxon>Octocorallia</taxon>
        <taxon>Malacalcyonacea</taxon>
        <taxon>Plexauridae</taxon>
        <taxon>Paramuricea</taxon>
    </lineage>
</organism>
<keyword evidence="3" id="KW-0832">Ubl conjugation</keyword>
<dbReference type="InterPro" id="IPR021893">
    <property type="entry name" value="ZMYM2-like_C"/>
</dbReference>
<comment type="caution">
    <text evidence="7">The sequence shown here is derived from an EMBL/GenBank/DDBJ whole genome shotgun (WGS) entry which is preliminary data.</text>
</comment>
<feature type="compositionally biased region" description="Basic and acidic residues" evidence="5">
    <location>
        <begin position="50"/>
        <end position="59"/>
    </location>
</feature>
<dbReference type="OrthoDB" id="5962964at2759"/>
<evidence type="ECO:0000256" key="2">
    <source>
        <dbReference type="ARBA" id="ARBA00022553"/>
    </source>
</evidence>
<dbReference type="GO" id="GO:0003677">
    <property type="term" value="F:DNA binding"/>
    <property type="evidence" value="ECO:0007669"/>
    <property type="project" value="InterPro"/>
</dbReference>
<dbReference type="EMBL" id="CACRXK020006581">
    <property type="protein sequence ID" value="CAB4009817.1"/>
    <property type="molecule type" value="Genomic_DNA"/>
</dbReference>
<feature type="domain" description="ZMYM2-like/QRICH1 C-terminal" evidence="6">
    <location>
        <begin position="95"/>
        <end position="187"/>
    </location>
</feature>
<dbReference type="Pfam" id="PF12012">
    <property type="entry name" value="DUF3504"/>
    <property type="match status" value="1"/>
</dbReference>
<feature type="compositionally biased region" description="Polar residues" evidence="5">
    <location>
        <begin position="245"/>
        <end position="259"/>
    </location>
</feature>
<sequence length="288" mass="33193">MAVNTSQSLRYDSSLGPLFERLWLSEVHNTRSGILQIKRSSRGKGKACTQRKERQETKQSSKFNARGGRTPVDQTENWERPGMKVEDFTIGKDNDGLEYVEYIEGPTKTRNGGLSKKSRDFLPKMYATGDERCPVALFNEYLSRRPAALQNSGPFYLSIKYNSNNNTWYKAQPMGTNRINEMMKRIVQGTQLEHQQQKKLTNHSACKAVVNKLKKNNVERSSIVKVTGHRNLQWLNDYDGDEQEQQQMSSRISWRNNPQQRHDGASTWQKWQCNNSKPFLLISNGKVN</sequence>
<evidence type="ECO:0000256" key="3">
    <source>
        <dbReference type="ARBA" id="ARBA00022843"/>
    </source>
</evidence>
<dbReference type="PANTHER" id="PTHR46963:SF2">
    <property type="match status" value="1"/>
</dbReference>
<dbReference type="PANTHER" id="PTHR46963">
    <property type="entry name" value="SIMILAR TO RIKEN CDNA E130308A19"/>
    <property type="match status" value="1"/>
</dbReference>